<sequence length="383" mass="43025">MFKRMAVILRRLVVEMHKEPIATIQLVTVFMLVLAFFATVIGWINTPIRAEVDIPLLLVGVLVILLIVIRTTQGFSLSVAILIVGTVVAGDRFILAITALLRGDSVRTMEFVTDIYGASLSKTADQPDRKELAKTIVSLIQKTKKPEKATQTVEKMIELAEVERLANVVRENGAIPPLKNLKKGGHEWRNFVSRFKDKERFMKDMDDLKHLNLIEFSNKNYALANITNLGKEVAEFLDRSQTTLRRHLLPHGPKIENIEDPSVKELVVDAPSTEGEFSDSSTNWFRIKIDKEAEYVIQTEPTMKMSFVDTAITLYDADLSESLADNDDGDDSDSSLFSKIAIKLAPGVYGLEVTNLVRQKAKYKIHIRETKNSISPNGQDKKL</sequence>
<dbReference type="Gene3D" id="2.60.120.380">
    <property type="match status" value="1"/>
</dbReference>
<protein>
    <submittedName>
        <fullName evidence="2">Uncharacterized protein</fullName>
    </submittedName>
</protein>
<reference evidence="2" key="1">
    <citation type="submission" date="2019-02" db="EMBL/GenBank/DDBJ databases">
        <authorList>
            <person name="Gruber-Vodicka R. H."/>
            <person name="Seah K. B. B."/>
        </authorList>
    </citation>
    <scope>NUCLEOTIDE SEQUENCE</scope>
    <source>
        <strain evidence="2">BECK_BY7</strain>
    </source>
</reference>
<name>A0A450WY99_9GAMM</name>
<gene>
    <name evidence="2" type="ORF">BECKLFY1418C_GA0070996_11094</name>
</gene>
<evidence type="ECO:0000256" key="1">
    <source>
        <dbReference type="SAM" id="Phobius"/>
    </source>
</evidence>
<keyword evidence="1" id="KW-1133">Transmembrane helix</keyword>
<dbReference type="EMBL" id="CAADFN010000109">
    <property type="protein sequence ID" value="VFK21995.1"/>
    <property type="molecule type" value="Genomic_DNA"/>
</dbReference>
<accession>A0A450WY99</accession>
<keyword evidence="1" id="KW-0472">Membrane</keyword>
<feature type="transmembrane region" description="Helical" evidence="1">
    <location>
        <begin position="21"/>
        <end position="44"/>
    </location>
</feature>
<organism evidence="2">
    <name type="scientific">Candidatus Kentrum sp. LFY</name>
    <dbReference type="NCBI Taxonomy" id="2126342"/>
    <lineage>
        <taxon>Bacteria</taxon>
        <taxon>Pseudomonadati</taxon>
        <taxon>Pseudomonadota</taxon>
        <taxon>Gammaproteobacteria</taxon>
        <taxon>Candidatus Kentrum</taxon>
    </lineage>
</organism>
<dbReference type="AlphaFoldDB" id="A0A450WY99"/>
<feature type="transmembrane region" description="Helical" evidence="1">
    <location>
        <begin position="50"/>
        <end position="69"/>
    </location>
</feature>
<evidence type="ECO:0000313" key="2">
    <source>
        <dbReference type="EMBL" id="VFK21995.1"/>
    </source>
</evidence>
<proteinExistence type="predicted"/>
<keyword evidence="1" id="KW-0812">Transmembrane</keyword>
<feature type="transmembrane region" description="Helical" evidence="1">
    <location>
        <begin position="81"/>
        <end position="101"/>
    </location>
</feature>